<proteinExistence type="inferred from homology"/>
<dbReference type="STRING" id="1121305.CLCOL_15080"/>
<gene>
    <name evidence="2" type="ORF">CLCOL_15080</name>
</gene>
<organism evidence="2 3">
    <name type="scientific">Clostridium colicanis DSM 13634</name>
    <dbReference type="NCBI Taxonomy" id="1121305"/>
    <lineage>
        <taxon>Bacteria</taxon>
        <taxon>Bacillati</taxon>
        <taxon>Bacillota</taxon>
        <taxon>Clostridia</taxon>
        <taxon>Eubacteriales</taxon>
        <taxon>Clostridiaceae</taxon>
        <taxon>Clostridium</taxon>
    </lineage>
</organism>
<dbReference type="AlphaFoldDB" id="A0A151AN01"/>
<name>A0A151AN01_9CLOT</name>
<dbReference type="PATRIC" id="fig|1121305.3.peg.1512"/>
<dbReference type="EMBL" id="LTBB01000007">
    <property type="protein sequence ID" value="KYH28777.1"/>
    <property type="molecule type" value="Genomic_DNA"/>
</dbReference>
<dbReference type="GO" id="GO:0004177">
    <property type="term" value="F:aminopeptidase activity"/>
    <property type="evidence" value="ECO:0007669"/>
    <property type="project" value="TreeGrafter"/>
</dbReference>
<dbReference type="RefSeq" id="WP_061858360.1">
    <property type="nucleotide sequence ID" value="NZ_LTBB01000007.1"/>
</dbReference>
<evidence type="ECO:0000313" key="3">
    <source>
        <dbReference type="Proteomes" id="UP000075374"/>
    </source>
</evidence>
<dbReference type="Pfam" id="PF03576">
    <property type="entry name" value="Peptidase_S58"/>
    <property type="match status" value="1"/>
</dbReference>
<evidence type="ECO:0000256" key="1">
    <source>
        <dbReference type="ARBA" id="ARBA00007068"/>
    </source>
</evidence>
<comment type="caution">
    <text evidence="2">The sequence shown here is derived from an EMBL/GenBank/DDBJ whole genome shotgun (WGS) entry which is preliminary data.</text>
</comment>
<dbReference type="CDD" id="cd02252">
    <property type="entry name" value="nylC_like"/>
    <property type="match status" value="1"/>
</dbReference>
<dbReference type="PANTHER" id="PTHR36512">
    <property type="entry name" value="D-AMINOPEPTIDASE"/>
    <property type="match status" value="1"/>
</dbReference>
<reference evidence="2 3" key="1">
    <citation type="submission" date="2016-02" db="EMBL/GenBank/DDBJ databases">
        <title>Genome sequence of Clostridium colicanis DSM 13634.</title>
        <authorList>
            <person name="Poehlein A."/>
            <person name="Daniel R."/>
        </authorList>
    </citation>
    <scope>NUCLEOTIDE SEQUENCE [LARGE SCALE GENOMIC DNA]</scope>
    <source>
        <strain evidence="2 3">DSM 13634</strain>
    </source>
</reference>
<dbReference type="Gene3D" id="3.60.70.12">
    <property type="entry name" value="L-amino peptidase D-ALA esterase/amidase"/>
    <property type="match status" value="1"/>
</dbReference>
<dbReference type="PANTHER" id="PTHR36512:SF3">
    <property type="entry name" value="BLR5678 PROTEIN"/>
    <property type="match status" value="1"/>
</dbReference>
<dbReference type="InterPro" id="IPR005321">
    <property type="entry name" value="Peptidase_S58_DmpA"/>
</dbReference>
<dbReference type="InterPro" id="IPR016117">
    <property type="entry name" value="ArgJ-like_dom_sf"/>
</dbReference>
<comment type="similarity">
    <text evidence="1">Belongs to the peptidase S58 family.</text>
</comment>
<keyword evidence="3" id="KW-1185">Reference proteome</keyword>
<accession>A0A151AN01</accession>
<sequence>MKNVKITDIEGIKIGHAQDLKGATGCTVILCEEGAVAGVDVRGGAPGTRETDLLNPLNMMEKIHAVLLTGGSAFGLDAASGVMKYLEERGKGFDVGVTKVPIVCGAALFDLVIGDYKVRPDKDMGYKACMNASSDECKEGSVGAGTGATVGKILGPEFAMKGGIGTYTFKVGELMVGAIVAVNCLGDVIDPENGKMIAGVLSEDKTKLRNTEDIMLSQYDNKKNLFNGNTTIGAVVTNANLTKSEINKVASMAHNGYGRAIYPVHTMHDGDTIFSLATGKVEVDINVVGFLAARVMERAIVRAVKNAESMCGYKAYRDLVK</sequence>
<dbReference type="SUPFAM" id="SSF56266">
    <property type="entry name" value="DmpA/ArgJ-like"/>
    <property type="match status" value="1"/>
</dbReference>
<dbReference type="Proteomes" id="UP000075374">
    <property type="component" value="Unassembled WGS sequence"/>
</dbReference>
<evidence type="ECO:0000313" key="2">
    <source>
        <dbReference type="EMBL" id="KYH28777.1"/>
    </source>
</evidence>
<protein>
    <submittedName>
        <fullName evidence="2">Peptidase family S58</fullName>
    </submittedName>
</protein>